<keyword evidence="7 8" id="KW-0472">Membrane</keyword>
<feature type="transmembrane region" description="Helical" evidence="8">
    <location>
        <begin position="20"/>
        <end position="44"/>
    </location>
</feature>
<feature type="transmembrane region" description="Helical" evidence="8">
    <location>
        <begin position="96"/>
        <end position="117"/>
    </location>
</feature>
<evidence type="ECO:0000256" key="2">
    <source>
        <dbReference type="ARBA" id="ARBA00007776"/>
    </source>
</evidence>
<keyword evidence="6 8" id="KW-1133">Transmembrane helix</keyword>
<dbReference type="Pfam" id="PF04093">
    <property type="entry name" value="MreD"/>
    <property type="match status" value="1"/>
</dbReference>
<dbReference type="AlphaFoldDB" id="A0A9D1T000"/>
<keyword evidence="3" id="KW-1003">Cell membrane</keyword>
<keyword evidence="4 8" id="KW-0812">Transmembrane</keyword>
<gene>
    <name evidence="9" type="primary">mreD</name>
    <name evidence="9" type="ORF">IAC74_05570</name>
</gene>
<evidence type="ECO:0000256" key="3">
    <source>
        <dbReference type="ARBA" id="ARBA00022475"/>
    </source>
</evidence>
<evidence type="ECO:0000256" key="1">
    <source>
        <dbReference type="ARBA" id="ARBA00004651"/>
    </source>
</evidence>
<proteinExistence type="inferred from homology"/>
<feature type="transmembrane region" description="Helical" evidence="8">
    <location>
        <begin position="129"/>
        <end position="153"/>
    </location>
</feature>
<dbReference type="InterPro" id="IPR007227">
    <property type="entry name" value="Cell_shape_determining_MreD"/>
</dbReference>
<dbReference type="Proteomes" id="UP000886743">
    <property type="component" value="Unassembled WGS sequence"/>
</dbReference>
<protein>
    <submittedName>
        <fullName evidence="9">Rod shape-determining protein MreD</fullName>
    </submittedName>
</protein>
<reference evidence="9" key="1">
    <citation type="submission" date="2020-10" db="EMBL/GenBank/DDBJ databases">
        <authorList>
            <person name="Gilroy R."/>
        </authorList>
    </citation>
    <scope>NUCLEOTIDE SEQUENCE</scope>
    <source>
        <strain evidence="9">4920</strain>
    </source>
</reference>
<evidence type="ECO:0000313" key="9">
    <source>
        <dbReference type="EMBL" id="HIV03025.1"/>
    </source>
</evidence>
<name>A0A9D1T000_9FIRM</name>
<reference evidence="9" key="2">
    <citation type="journal article" date="2021" name="PeerJ">
        <title>Extensive microbial diversity within the chicken gut microbiome revealed by metagenomics and culture.</title>
        <authorList>
            <person name="Gilroy R."/>
            <person name="Ravi A."/>
            <person name="Getino M."/>
            <person name="Pursley I."/>
            <person name="Horton D.L."/>
            <person name="Alikhan N.F."/>
            <person name="Baker D."/>
            <person name="Gharbi K."/>
            <person name="Hall N."/>
            <person name="Watson M."/>
            <person name="Adriaenssens E.M."/>
            <person name="Foster-Nyarko E."/>
            <person name="Jarju S."/>
            <person name="Secka A."/>
            <person name="Antonio M."/>
            <person name="Oren A."/>
            <person name="Chaudhuri R.R."/>
            <person name="La Ragione R."/>
            <person name="Hildebrand F."/>
            <person name="Pallen M.J."/>
        </authorList>
    </citation>
    <scope>NUCLEOTIDE SEQUENCE</scope>
    <source>
        <strain evidence="9">4920</strain>
    </source>
</reference>
<evidence type="ECO:0000256" key="7">
    <source>
        <dbReference type="ARBA" id="ARBA00023136"/>
    </source>
</evidence>
<comment type="similarity">
    <text evidence="2">Belongs to the MreD family.</text>
</comment>
<dbReference type="GO" id="GO:0008360">
    <property type="term" value="P:regulation of cell shape"/>
    <property type="evidence" value="ECO:0007669"/>
    <property type="project" value="UniProtKB-KW"/>
</dbReference>
<evidence type="ECO:0000313" key="10">
    <source>
        <dbReference type="Proteomes" id="UP000886743"/>
    </source>
</evidence>
<evidence type="ECO:0000256" key="5">
    <source>
        <dbReference type="ARBA" id="ARBA00022960"/>
    </source>
</evidence>
<dbReference type="NCBIfam" id="TIGR03426">
    <property type="entry name" value="shape_MreD"/>
    <property type="match status" value="1"/>
</dbReference>
<evidence type="ECO:0000256" key="6">
    <source>
        <dbReference type="ARBA" id="ARBA00022989"/>
    </source>
</evidence>
<dbReference type="GO" id="GO:0005886">
    <property type="term" value="C:plasma membrane"/>
    <property type="evidence" value="ECO:0007669"/>
    <property type="project" value="UniProtKB-SubCell"/>
</dbReference>
<evidence type="ECO:0000256" key="4">
    <source>
        <dbReference type="ARBA" id="ARBA00022692"/>
    </source>
</evidence>
<sequence length="161" mass="17949">MKMLRLGIVTFIVYLIQTTFIQYFAVGGITPNLMVVLVICFALTQTDYKRPMFYGLACGILLDFSSETIFGVHALLCMFGALLCEQVSTRFFKGKFFVSLLFVCVISFLYEVAYFALSFMRYDGLSVTYALLGVALPTMVYNAVVSVVVLLIMRRGAAIGD</sequence>
<comment type="subcellular location">
    <subcellularLocation>
        <location evidence="1">Cell membrane</location>
        <topology evidence="1">Multi-pass membrane protein</topology>
    </subcellularLocation>
</comment>
<dbReference type="EMBL" id="DVOF01000162">
    <property type="protein sequence ID" value="HIV03025.1"/>
    <property type="molecule type" value="Genomic_DNA"/>
</dbReference>
<comment type="caution">
    <text evidence="9">The sequence shown here is derived from an EMBL/GenBank/DDBJ whole genome shotgun (WGS) entry which is preliminary data.</text>
</comment>
<feature type="transmembrane region" description="Helical" evidence="8">
    <location>
        <begin position="64"/>
        <end position="84"/>
    </location>
</feature>
<organism evidence="9 10">
    <name type="scientific">Candidatus Aphodoplasma excrementigallinarum</name>
    <dbReference type="NCBI Taxonomy" id="2840673"/>
    <lineage>
        <taxon>Bacteria</taxon>
        <taxon>Bacillati</taxon>
        <taxon>Bacillota</taxon>
        <taxon>Clostridia</taxon>
        <taxon>Eubacteriales</taxon>
        <taxon>Candidatus Aphodoplasma</taxon>
    </lineage>
</organism>
<accession>A0A9D1T000</accession>
<evidence type="ECO:0000256" key="8">
    <source>
        <dbReference type="SAM" id="Phobius"/>
    </source>
</evidence>
<keyword evidence="5" id="KW-0133">Cell shape</keyword>